<name>A0A2K3JWT4_TRIPR</name>
<dbReference type="STRING" id="57577.A0A2K3JWT4"/>
<protein>
    <submittedName>
        <fullName evidence="1">Uncharacterized protein</fullName>
    </submittedName>
</protein>
<organism evidence="1 2">
    <name type="scientific">Trifolium pratense</name>
    <name type="common">Red clover</name>
    <dbReference type="NCBI Taxonomy" id="57577"/>
    <lineage>
        <taxon>Eukaryota</taxon>
        <taxon>Viridiplantae</taxon>
        <taxon>Streptophyta</taxon>
        <taxon>Embryophyta</taxon>
        <taxon>Tracheophyta</taxon>
        <taxon>Spermatophyta</taxon>
        <taxon>Magnoliopsida</taxon>
        <taxon>eudicotyledons</taxon>
        <taxon>Gunneridae</taxon>
        <taxon>Pentapetalae</taxon>
        <taxon>rosids</taxon>
        <taxon>fabids</taxon>
        <taxon>Fabales</taxon>
        <taxon>Fabaceae</taxon>
        <taxon>Papilionoideae</taxon>
        <taxon>50 kb inversion clade</taxon>
        <taxon>NPAAA clade</taxon>
        <taxon>Hologalegina</taxon>
        <taxon>IRL clade</taxon>
        <taxon>Trifolieae</taxon>
        <taxon>Trifolium</taxon>
    </lineage>
</organism>
<evidence type="ECO:0000313" key="2">
    <source>
        <dbReference type="Proteomes" id="UP000236291"/>
    </source>
</evidence>
<proteinExistence type="predicted"/>
<reference evidence="1 2" key="2">
    <citation type="journal article" date="2017" name="Front. Plant Sci.">
        <title>Gene Classification and Mining of Molecular Markers Useful in Red Clover (Trifolium pratense) Breeding.</title>
        <authorList>
            <person name="Istvanek J."/>
            <person name="Dluhosova J."/>
            <person name="Dluhos P."/>
            <person name="Patkova L."/>
            <person name="Nedelnik J."/>
            <person name="Repkova J."/>
        </authorList>
    </citation>
    <scope>NUCLEOTIDE SEQUENCE [LARGE SCALE GENOMIC DNA]</scope>
    <source>
        <strain evidence="2">cv. Tatra</strain>
        <tissue evidence="1">Young leaves</tissue>
    </source>
</reference>
<dbReference type="EMBL" id="ASHM01078618">
    <property type="protein sequence ID" value="PNX58456.1"/>
    <property type="molecule type" value="Genomic_DNA"/>
</dbReference>
<dbReference type="AlphaFoldDB" id="A0A2K3JWT4"/>
<sequence length="146" mass="17296">QAKLEYWEIRAKYSADRLYSFKKENQHQLLILKHENELTSNAEKQARQMVTNLSQRLHCLQISIETGVAERKKQEEFIYVLQNECTKAKRDFQEQNKYVERLRQKLDDATQFPMRIAEETRQKLAITSNAIFANEFKPAVEENVSS</sequence>
<reference evidence="1 2" key="1">
    <citation type="journal article" date="2014" name="Am. J. Bot.">
        <title>Genome assembly and annotation for red clover (Trifolium pratense; Fabaceae).</title>
        <authorList>
            <person name="Istvanek J."/>
            <person name="Jaros M."/>
            <person name="Krenek A."/>
            <person name="Repkova J."/>
        </authorList>
    </citation>
    <scope>NUCLEOTIDE SEQUENCE [LARGE SCALE GENOMIC DNA]</scope>
    <source>
        <strain evidence="2">cv. Tatra</strain>
        <tissue evidence="1">Young leaves</tissue>
    </source>
</reference>
<gene>
    <name evidence="1" type="ORF">L195_g050919</name>
</gene>
<evidence type="ECO:0000313" key="1">
    <source>
        <dbReference type="EMBL" id="PNX58456.1"/>
    </source>
</evidence>
<dbReference type="Proteomes" id="UP000236291">
    <property type="component" value="Unassembled WGS sequence"/>
</dbReference>
<feature type="non-terminal residue" evidence="1">
    <location>
        <position position="1"/>
    </location>
</feature>
<accession>A0A2K3JWT4</accession>
<comment type="caution">
    <text evidence="1">The sequence shown here is derived from an EMBL/GenBank/DDBJ whole genome shotgun (WGS) entry which is preliminary data.</text>
</comment>